<evidence type="ECO:0000256" key="4">
    <source>
        <dbReference type="ARBA" id="ARBA00022801"/>
    </source>
</evidence>
<evidence type="ECO:0000259" key="13">
    <source>
        <dbReference type="Pfam" id="PF11975"/>
    </source>
</evidence>
<evidence type="ECO:0000256" key="1">
    <source>
        <dbReference type="ARBA" id="ARBA00001936"/>
    </source>
</evidence>
<dbReference type="EMBL" id="BCSY01000129">
    <property type="protein sequence ID" value="GAS99139.1"/>
    <property type="molecule type" value="Genomic_DNA"/>
</dbReference>
<comment type="cofactor">
    <cofactor evidence="12">
        <name>NAD(+)</name>
        <dbReference type="ChEBI" id="CHEBI:57540"/>
    </cofactor>
    <text evidence="12">Binds 1 NAD(+) per subunit.</text>
</comment>
<dbReference type="PRINTS" id="PR00732">
    <property type="entry name" value="GLHYDRLASE4"/>
</dbReference>
<evidence type="ECO:0000256" key="11">
    <source>
        <dbReference type="PIRSR" id="PIRSR601088-4"/>
    </source>
</evidence>
<feature type="site" description="Increases basicity of active site Tyr" evidence="11">
    <location>
        <position position="110"/>
    </location>
</feature>
<dbReference type="Pfam" id="PF02056">
    <property type="entry name" value="Glyco_hydro_4"/>
    <property type="match status" value="1"/>
</dbReference>
<evidence type="ECO:0000256" key="9">
    <source>
        <dbReference type="PIRSR" id="PIRSR601088-2"/>
    </source>
</evidence>
<dbReference type="AlphaFoldDB" id="A0A117IC82"/>
<dbReference type="GO" id="GO:0004553">
    <property type="term" value="F:hydrolase activity, hydrolyzing O-glycosyl compounds"/>
    <property type="evidence" value="ECO:0007669"/>
    <property type="project" value="InterPro"/>
</dbReference>
<keyword evidence="4 12" id="KW-0378">Hydrolase</keyword>
<evidence type="ECO:0000256" key="6">
    <source>
        <dbReference type="ARBA" id="ARBA00023211"/>
    </source>
</evidence>
<dbReference type="Proteomes" id="UP000069443">
    <property type="component" value="Unassembled WGS sequence"/>
</dbReference>
<dbReference type="NCBIfam" id="NF011657">
    <property type="entry name" value="PRK15076.1"/>
    <property type="match status" value="1"/>
</dbReference>
<dbReference type="Gene3D" id="3.90.1820.10">
    <property type="entry name" value="AglA-like glucosidase"/>
    <property type="match status" value="1"/>
</dbReference>
<organism evidence="14 15">
    <name type="scientific">Mycolicibacterium canariasense</name>
    <name type="common">Mycobacterium canariasense</name>
    <dbReference type="NCBI Taxonomy" id="228230"/>
    <lineage>
        <taxon>Bacteria</taxon>
        <taxon>Bacillati</taxon>
        <taxon>Actinomycetota</taxon>
        <taxon>Actinomycetes</taxon>
        <taxon>Mycobacteriales</taxon>
        <taxon>Mycobacteriaceae</taxon>
        <taxon>Mycolicibacterium</taxon>
    </lineage>
</organism>
<feature type="binding site" evidence="10">
    <location>
        <position position="170"/>
    </location>
    <ligand>
        <name>Mn(2+)</name>
        <dbReference type="ChEBI" id="CHEBI:29035"/>
    </ligand>
</feature>
<evidence type="ECO:0000256" key="5">
    <source>
        <dbReference type="ARBA" id="ARBA00023027"/>
    </source>
</evidence>
<keyword evidence="8 12" id="KW-0326">Glycosidase</keyword>
<dbReference type="GO" id="GO:0005975">
    <property type="term" value="P:carbohydrate metabolic process"/>
    <property type="evidence" value="ECO:0007669"/>
    <property type="project" value="InterPro"/>
</dbReference>
<keyword evidence="10" id="KW-0533">Nickel</keyword>
<comment type="similarity">
    <text evidence="2 12">Belongs to the glycosyl hydrolase 4 family.</text>
</comment>
<evidence type="ECO:0000256" key="10">
    <source>
        <dbReference type="PIRSR" id="PIRSR601088-3"/>
    </source>
</evidence>
<dbReference type="InterPro" id="IPR053715">
    <property type="entry name" value="GH4_Enzyme_sf"/>
</dbReference>
<gene>
    <name evidence="14" type="ORF">RMCC_6104</name>
</gene>
<evidence type="ECO:0000256" key="3">
    <source>
        <dbReference type="ARBA" id="ARBA00022723"/>
    </source>
</evidence>
<keyword evidence="15" id="KW-1185">Reference proteome</keyword>
<dbReference type="InterPro" id="IPR022616">
    <property type="entry name" value="Glyco_hydro_4_C"/>
</dbReference>
<evidence type="ECO:0000313" key="14">
    <source>
        <dbReference type="EMBL" id="GAS99139.1"/>
    </source>
</evidence>
<accession>A0A117IC82</accession>
<evidence type="ECO:0000256" key="12">
    <source>
        <dbReference type="RuleBase" id="RU361152"/>
    </source>
</evidence>
<feature type="binding site" evidence="9">
    <location>
        <position position="148"/>
    </location>
    <ligand>
        <name>substrate</name>
    </ligand>
</feature>
<dbReference type="PANTHER" id="PTHR32092">
    <property type="entry name" value="6-PHOSPHO-BETA-GLUCOSIDASE-RELATED"/>
    <property type="match status" value="1"/>
</dbReference>
<reference evidence="15" key="1">
    <citation type="journal article" date="2016" name="Genome Announc.">
        <title>Draft Genome Sequences of Five Rapidly Growing Mycobacterium Species, M. thermoresistibile, M. fortuitum subsp. acetamidolyticum, M. canariasense, M. brisbanense, and M. novocastrense.</title>
        <authorList>
            <person name="Katahira K."/>
            <person name="Ogura Y."/>
            <person name="Gotoh Y."/>
            <person name="Hayashi T."/>
        </authorList>
    </citation>
    <scope>NUCLEOTIDE SEQUENCE [LARGE SCALE GENOMIC DNA]</scope>
    <source>
        <strain evidence="15">JCM15298</strain>
    </source>
</reference>
<dbReference type="CDD" id="cd05297">
    <property type="entry name" value="GH4_alpha_glucosidase_galactosidase"/>
    <property type="match status" value="1"/>
</dbReference>
<keyword evidence="10" id="KW-0408">Iron</keyword>
<keyword evidence="5 12" id="KW-0520">NAD</keyword>
<feature type="domain" description="Glycosyl hydrolase family 4 C-terminal" evidence="13">
    <location>
        <begin position="196"/>
        <end position="402"/>
    </location>
</feature>
<keyword evidence="7" id="KW-0119">Carbohydrate metabolism</keyword>
<name>A0A117IC82_MYCCR</name>
<keyword evidence="3 10" id="KW-0479">Metal-binding</keyword>
<evidence type="ECO:0000256" key="2">
    <source>
        <dbReference type="ARBA" id="ARBA00010141"/>
    </source>
</evidence>
<dbReference type="GO" id="GO:0016616">
    <property type="term" value="F:oxidoreductase activity, acting on the CH-OH group of donors, NAD or NADP as acceptor"/>
    <property type="evidence" value="ECO:0007669"/>
    <property type="project" value="InterPro"/>
</dbReference>
<dbReference type="PANTHER" id="PTHR32092:SF6">
    <property type="entry name" value="ALPHA-GALACTOSIDASE"/>
    <property type="match status" value="1"/>
</dbReference>
<evidence type="ECO:0000256" key="8">
    <source>
        <dbReference type="ARBA" id="ARBA00023295"/>
    </source>
</evidence>
<evidence type="ECO:0000256" key="7">
    <source>
        <dbReference type="ARBA" id="ARBA00023277"/>
    </source>
</evidence>
<sequence length="436" mass="48159">MKPTVVIIGAGSVEFTRELLGDILSFPELQSVRIVLHDIDAERLETAEAIARATADAAGATPDVMATLDRRRALDGADYVINVIQVGMHQATVRDFEIPARYGVNQTIGDTIGIGGIFRGLRTFPVLAAIARDMEQVCPDAWLLNYTNPMAMNVTYLHHVAPRLKVLGLCHSVYWTMVGLCELIDVPYDQVSYWSAGVNHQAWVLRWERDGQDLYPRLDQRIAADPELRRRVRVDMYRRLGYYPTETSEHSSEYVPWYVRHPAEVERLRINIGEYVSISAANLAEYQRVRAELADSRPLPIDTGSTEYAPQVIHSLETGDTRVISANVVNQGLITNLPDGVAVEVPTTLDALGAHPMRVGDLPPQCAALNRNFLGPVELAVRAAVDGDPRLVRAAAMVDPNTAATLTVDQIWELCNELTAAHAELLPEPLRSAVSS</sequence>
<dbReference type="RefSeq" id="WP_062659833.1">
    <property type="nucleotide sequence ID" value="NZ_BCSY01000129.1"/>
</dbReference>
<protein>
    <submittedName>
        <fullName evidence="14">Alpha-galactosidase</fullName>
    </submittedName>
</protein>
<keyword evidence="10" id="KW-0170">Cobalt</keyword>
<dbReference type="SUPFAM" id="SSF56327">
    <property type="entry name" value="LDH C-terminal domain-like"/>
    <property type="match status" value="1"/>
</dbReference>
<keyword evidence="6 10" id="KW-0464">Manganese</keyword>
<comment type="caution">
    <text evidence="14">The sequence shown here is derived from an EMBL/GenBank/DDBJ whole genome shotgun (WGS) entry which is preliminary data.</text>
</comment>
<reference evidence="15" key="2">
    <citation type="submission" date="2016-02" db="EMBL/GenBank/DDBJ databases">
        <title>Draft genome sequence of five rapidly growing Mycobacterium species.</title>
        <authorList>
            <person name="Katahira K."/>
            <person name="Gotou Y."/>
            <person name="Iida K."/>
            <person name="Ogura Y."/>
            <person name="Hayashi T."/>
        </authorList>
    </citation>
    <scope>NUCLEOTIDE SEQUENCE [LARGE SCALE GENOMIC DNA]</scope>
    <source>
        <strain evidence="15">JCM15298</strain>
    </source>
</reference>
<dbReference type="SUPFAM" id="SSF51735">
    <property type="entry name" value="NAD(P)-binding Rossmann-fold domains"/>
    <property type="match status" value="1"/>
</dbReference>
<dbReference type="InterPro" id="IPR036291">
    <property type="entry name" value="NAD(P)-bd_dom_sf"/>
</dbReference>
<dbReference type="InterPro" id="IPR015955">
    <property type="entry name" value="Lactate_DH/Glyco_Ohase_4_C"/>
</dbReference>
<dbReference type="InterPro" id="IPR001088">
    <property type="entry name" value="Glyco_hydro_4"/>
</dbReference>
<dbReference type="Pfam" id="PF11975">
    <property type="entry name" value="Glyco_hydro_4C"/>
    <property type="match status" value="1"/>
</dbReference>
<feature type="binding site" evidence="10">
    <location>
        <position position="200"/>
    </location>
    <ligand>
        <name>Mn(2+)</name>
        <dbReference type="ChEBI" id="CHEBI:29035"/>
    </ligand>
</feature>
<comment type="cofactor">
    <cofactor evidence="1">
        <name>Mn(2+)</name>
        <dbReference type="ChEBI" id="CHEBI:29035"/>
    </cofactor>
</comment>
<dbReference type="OrthoDB" id="9767022at2"/>
<dbReference type="GO" id="GO:0046872">
    <property type="term" value="F:metal ion binding"/>
    <property type="evidence" value="ECO:0007669"/>
    <property type="project" value="UniProtKB-KW"/>
</dbReference>
<dbReference type="STRING" id="228230.RMCC_6104"/>
<evidence type="ECO:0000313" key="15">
    <source>
        <dbReference type="Proteomes" id="UP000069443"/>
    </source>
</evidence>
<proteinExistence type="inferred from homology"/>